<dbReference type="AlphaFoldDB" id="A0A7W7WVB2"/>
<dbReference type="PANTHER" id="PTHR43798">
    <property type="entry name" value="MONOACYLGLYCEROL LIPASE"/>
    <property type="match status" value="1"/>
</dbReference>
<dbReference type="GO" id="GO:0003824">
    <property type="term" value="F:catalytic activity"/>
    <property type="evidence" value="ECO:0007669"/>
    <property type="project" value="UniProtKB-ARBA"/>
</dbReference>
<dbReference type="InterPro" id="IPR050266">
    <property type="entry name" value="AB_hydrolase_sf"/>
</dbReference>
<dbReference type="RefSeq" id="WP_312865566.1">
    <property type="nucleotide sequence ID" value="NZ_BAABAI010000015.1"/>
</dbReference>
<name>A0A7W7WVB2_9PSEU</name>
<protein>
    <submittedName>
        <fullName evidence="2">Pimeloyl-ACP methyl ester carboxylesterase</fullName>
    </submittedName>
</protein>
<dbReference type="PANTHER" id="PTHR43798:SF33">
    <property type="entry name" value="HYDROLASE, PUTATIVE (AFU_ORTHOLOGUE AFUA_2G14860)-RELATED"/>
    <property type="match status" value="1"/>
</dbReference>
<dbReference type="SUPFAM" id="SSF53474">
    <property type="entry name" value="alpha/beta-Hydrolases"/>
    <property type="match status" value="1"/>
</dbReference>
<feature type="domain" description="AB hydrolase-1" evidence="1">
    <location>
        <begin position="4"/>
        <end position="225"/>
    </location>
</feature>
<keyword evidence="3" id="KW-1185">Reference proteome</keyword>
<dbReference type="Gene3D" id="3.40.50.1820">
    <property type="entry name" value="alpha/beta hydrolase"/>
    <property type="match status" value="1"/>
</dbReference>
<dbReference type="PRINTS" id="PR00111">
    <property type="entry name" value="ABHYDROLASE"/>
</dbReference>
<evidence type="ECO:0000313" key="3">
    <source>
        <dbReference type="Proteomes" id="UP000542674"/>
    </source>
</evidence>
<dbReference type="EMBL" id="JACHJS010000001">
    <property type="protein sequence ID" value="MBB4964742.1"/>
    <property type="molecule type" value="Genomic_DNA"/>
</dbReference>
<dbReference type="InterPro" id="IPR029058">
    <property type="entry name" value="AB_hydrolase_fold"/>
</dbReference>
<dbReference type="Proteomes" id="UP000542674">
    <property type="component" value="Unassembled WGS sequence"/>
</dbReference>
<dbReference type="InterPro" id="IPR000073">
    <property type="entry name" value="AB_hydrolase_1"/>
</dbReference>
<dbReference type="Pfam" id="PF00561">
    <property type="entry name" value="Abhydrolase_1"/>
    <property type="match status" value="1"/>
</dbReference>
<evidence type="ECO:0000259" key="1">
    <source>
        <dbReference type="Pfam" id="PF00561"/>
    </source>
</evidence>
<organism evidence="2 3">
    <name type="scientific">Saccharothrix violaceirubra</name>
    <dbReference type="NCBI Taxonomy" id="413306"/>
    <lineage>
        <taxon>Bacteria</taxon>
        <taxon>Bacillati</taxon>
        <taxon>Actinomycetota</taxon>
        <taxon>Actinomycetes</taxon>
        <taxon>Pseudonocardiales</taxon>
        <taxon>Pseudonocardiaceae</taxon>
        <taxon>Saccharothrix</taxon>
    </lineage>
</organism>
<accession>A0A7W7WVB2</accession>
<dbReference type="GO" id="GO:0016020">
    <property type="term" value="C:membrane"/>
    <property type="evidence" value="ECO:0007669"/>
    <property type="project" value="TreeGrafter"/>
</dbReference>
<proteinExistence type="predicted"/>
<comment type="caution">
    <text evidence="2">The sequence shown here is derived from an EMBL/GenBank/DDBJ whole genome shotgun (WGS) entry which is preliminary data.</text>
</comment>
<sequence length="239" mass="25616">MTTALLLAHGAGGAARPNFGPLIPALSRTRRVFAPDLPGSGTTPRAAGPLELDDLADFLIAAADTDTVDILGYSLGCGVAVRAAVRHPDRVSRLVLTSGFVRADDHVRERSGRWRELLAGDRDELARFVMELVLGDPFRHAMTPEQVEGFLEIIQLTLPPGVDEQVALVQRLDVGDDVAKVAAPTLVIGTRHDNLVRPAASRALADAIPDAEYAELDSGHAPALETPKEWLRLVEGFLT</sequence>
<reference evidence="2 3" key="1">
    <citation type="submission" date="2020-08" db="EMBL/GenBank/DDBJ databases">
        <title>Sequencing the genomes of 1000 actinobacteria strains.</title>
        <authorList>
            <person name="Klenk H.-P."/>
        </authorList>
    </citation>
    <scope>NUCLEOTIDE SEQUENCE [LARGE SCALE GENOMIC DNA]</scope>
    <source>
        <strain evidence="2 3">DSM 45084</strain>
    </source>
</reference>
<gene>
    <name evidence="2" type="ORF">F4559_002101</name>
</gene>
<evidence type="ECO:0000313" key="2">
    <source>
        <dbReference type="EMBL" id="MBB4964742.1"/>
    </source>
</evidence>